<feature type="region of interest" description="Disordered" evidence="2">
    <location>
        <begin position="39"/>
        <end position="94"/>
    </location>
</feature>
<evidence type="ECO:0000313" key="3">
    <source>
        <dbReference type="EMBL" id="EXJ84307.1"/>
    </source>
</evidence>
<protein>
    <submittedName>
        <fullName evidence="3">Uncharacterized protein</fullName>
    </submittedName>
</protein>
<name>W9XUS1_9EURO</name>
<keyword evidence="1" id="KW-0175">Coiled coil</keyword>
<dbReference type="OrthoDB" id="4153503at2759"/>
<gene>
    <name evidence="3" type="ORF">A1O3_04974</name>
</gene>
<comment type="caution">
    <text evidence="3">The sequence shown here is derived from an EMBL/GenBank/DDBJ whole genome shotgun (WGS) entry which is preliminary data.</text>
</comment>
<evidence type="ECO:0000313" key="4">
    <source>
        <dbReference type="Proteomes" id="UP000019478"/>
    </source>
</evidence>
<reference evidence="3 4" key="1">
    <citation type="submission" date="2013-03" db="EMBL/GenBank/DDBJ databases">
        <title>The Genome Sequence of Capronia epimyces CBS 606.96.</title>
        <authorList>
            <consortium name="The Broad Institute Genomics Platform"/>
            <person name="Cuomo C."/>
            <person name="de Hoog S."/>
            <person name="Gorbushina A."/>
            <person name="Walker B."/>
            <person name="Young S.K."/>
            <person name="Zeng Q."/>
            <person name="Gargeya S."/>
            <person name="Fitzgerald M."/>
            <person name="Haas B."/>
            <person name="Abouelleil A."/>
            <person name="Allen A.W."/>
            <person name="Alvarado L."/>
            <person name="Arachchi H.M."/>
            <person name="Berlin A.M."/>
            <person name="Chapman S.B."/>
            <person name="Gainer-Dewar J."/>
            <person name="Goldberg J."/>
            <person name="Griggs A."/>
            <person name="Gujja S."/>
            <person name="Hansen M."/>
            <person name="Howarth C."/>
            <person name="Imamovic A."/>
            <person name="Ireland A."/>
            <person name="Larimer J."/>
            <person name="McCowan C."/>
            <person name="Murphy C."/>
            <person name="Pearson M."/>
            <person name="Poon T.W."/>
            <person name="Priest M."/>
            <person name="Roberts A."/>
            <person name="Saif S."/>
            <person name="Shea T."/>
            <person name="Sisk P."/>
            <person name="Sykes S."/>
            <person name="Wortman J."/>
            <person name="Nusbaum C."/>
            <person name="Birren B."/>
        </authorList>
    </citation>
    <scope>NUCLEOTIDE SEQUENCE [LARGE SCALE GENOMIC DNA]</scope>
    <source>
        <strain evidence="3 4">CBS 606.96</strain>
    </source>
</reference>
<dbReference type="EMBL" id="AMGY01000004">
    <property type="protein sequence ID" value="EXJ84307.1"/>
    <property type="molecule type" value="Genomic_DNA"/>
</dbReference>
<organism evidence="3 4">
    <name type="scientific">Capronia epimyces CBS 606.96</name>
    <dbReference type="NCBI Taxonomy" id="1182542"/>
    <lineage>
        <taxon>Eukaryota</taxon>
        <taxon>Fungi</taxon>
        <taxon>Dikarya</taxon>
        <taxon>Ascomycota</taxon>
        <taxon>Pezizomycotina</taxon>
        <taxon>Eurotiomycetes</taxon>
        <taxon>Chaetothyriomycetidae</taxon>
        <taxon>Chaetothyriales</taxon>
        <taxon>Herpotrichiellaceae</taxon>
        <taxon>Capronia</taxon>
    </lineage>
</organism>
<feature type="coiled-coil region" evidence="1">
    <location>
        <begin position="157"/>
        <end position="202"/>
    </location>
</feature>
<dbReference type="Proteomes" id="UP000019478">
    <property type="component" value="Unassembled WGS sequence"/>
</dbReference>
<sequence>MSSPLVPHPDSNRELGRDLDLDLSFATSLNGSILTLEDELADVSDNPFTDAGIDHKEGNGQEDGDGDQAAEEPQDKDKASTTSESSLPTGYRRQTESFVKLNQEALEKWRGDLEVIIQSLRPTESEAEMEGLSTTLQLFDHALGIYDWIRHSVGPYIAVLEARQEAVQREMERRDREIDLLRDEAEEVLKAYSTEYETSRRKTSMLGEFIDIIDVIAEGNVSENEGRAEEHQLGDVGPH</sequence>
<dbReference type="RefSeq" id="XP_007733292.1">
    <property type="nucleotide sequence ID" value="XM_007735102.1"/>
</dbReference>
<dbReference type="AlphaFoldDB" id="W9XUS1"/>
<proteinExistence type="predicted"/>
<feature type="compositionally biased region" description="Acidic residues" evidence="2">
    <location>
        <begin position="60"/>
        <end position="72"/>
    </location>
</feature>
<evidence type="ECO:0000256" key="2">
    <source>
        <dbReference type="SAM" id="MobiDB-lite"/>
    </source>
</evidence>
<accession>W9XUS1</accession>
<dbReference type="GeneID" id="19169092"/>
<keyword evidence="4" id="KW-1185">Reference proteome</keyword>
<dbReference type="HOGENOM" id="CLU_1250511_0_0_1"/>
<evidence type="ECO:0000256" key="1">
    <source>
        <dbReference type="SAM" id="Coils"/>
    </source>
</evidence>